<protein>
    <recommendedName>
        <fullName evidence="4">SPOC domain-containing protein</fullName>
    </recommendedName>
</protein>
<keyword evidence="2" id="KW-0694">RNA-binding</keyword>
<dbReference type="GO" id="GO:0005634">
    <property type="term" value="C:nucleus"/>
    <property type="evidence" value="ECO:0007669"/>
    <property type="project" value="UniProtKB-SubCell"/>
</dbReference>
<dbReference type="GO" id="GO:0003723">
    <property type="term" value="F:RNA binding"/>
    <property type="evidence" value="ECO:0007669"/>
    <property type="project" value="UniProtKB-KW"/>
</dbReference>
<dbReference type="InterPro" id="IPR016194">
    <property type="entry name" value="SPOC-like_C_dom_sf"/>
</dbReference>
<dbReference type="AlphaFoldDB" id="A0A8X7CRP8"/>
<evidence type="ECO:0000256" key="1">
    <source>
        <dbReference type="ARBA" id="ARBA00004123"/>
    </source>
</evidence>
<dbReference type="Proteomes" id="UP000886998">
    <property type="component" value="Unassembled WGS sequence"/>
</dbReference>
<evidence type="ECO:0000313" key="5">
    <source>
        <dbReference type="EMBL" id="GFY78336.1"/>
    </source>
</evidence>
<organism evidence="5 6">
    <name type="scientific">Trichonephila inaurata madagascariensis</name>
    <dbReference type="NCBI Taxonomy" id="2747483"/>
    <lineage>
        <taxon>Eukaryota</taxon>
        <taxon>Metazoa</taxon>
        <taxon>Ecdysozoa</taxon>
        <taxon>Arthropoda</taxon>
        <taxon>Chelicerata</taxon>
        <taxon>Arachnida</taxon>
        <taxon>Araneae</taxon>
        <taxon>Araneomorphae</taxon>
        <taxon>Entelegynae</taxon>
        <taxon>Araneoidea</taxon>
        <taxon>Nephilidae</taxon>
        <taxon>Trichonephila</taxon>
        <taxon>Trichonephila inaurata</taxon>
    </lineage>
</organism>
<reference evidence="5" key="1">
    <citation type="submission" date="2020-08" db="EMBL/GenBank/DDBJ databases">
        <title>Multicomponent nature underlies the extraordinary mechanical properties of spider dragline silk.</title>
        <authorList>
            <person name="Kono N."/>
            <person name="Nakamura H."/>
            <person name="Mori M."/>
            <person name="Yoshida Y."/>
            <person name="Ohtoshi R."/>
            <person name="Malay A.D."/>
            <person name="Moran D.A.P."/>
            <person name="Tomita M."/>
            <person name="Numata K."/>
            <person name="Arakawa K."/>
        </authorList>
    </citation>
    <scope>NUCLEOTIDE SEQUENCE</scope>
</reference>
<comment type="caution">
    <text evidence="5">The sequence shown here is derived from an EMBL/GenBank/DDBJ whole genome shotgun (WGS) entry which is preliminary data.</text>
</comment>
<sequence length="167" mass="19291">MDAAEALAKNPVVWHGAFILKNHDIPIELHFLSGNTDFPTQCLSFGPADKRFLEVQLLHKIKELNFVFLNNKLKDNEEHCVLIGIPDEKYTVMNKYVKAQHLSSYFLGYLRAKKSIGIIQFQDEDINNIYVFPNCDYTNRVLSRIVPEKMACLEDAAYVLFIIIKNR</sequence>
<proteinExistence type="predicted"/>
<comment type="subcellular location">
    <subcellularLocation>
        <location evidence="1">Nucleus</location>
    </subcellularLocation>
</comment>
<dbReference type="InterPro" id="IPR012921">
    <property type="entry name" value="SPOC_C"/>
</dbReference>
<gene>
    <name evidence="5" type="ORF">TNIN_409121</name>
</gene>
<dbReference type="PROSITE" id="PS50917">
    <property type="entry name" value="SPOC"/>
    <property type="match status" value="1"/>
</dbReference>
<dbReference type="Gene3D" id="2.40.290.10">
    <property type="match status" value="1"/>
</dbReference>
<evidence type="ECO:0000256" key="2">
    <source>
        <dbReference type="ARBA" id="ARBA00022884"/>
    </source>
</evidence>
<keyword evidence="3" id="KW-0539">Nucleus</keyword>
<dbReference type="SUPFAM" id="SSF100939">
    <property type="entry name" value="SPOC domain-like"/>
    <property type="match status" value="1"/>
</dbReference>
<feature type="domain" description="SPOC" evidence="4">
    <location>
        <begin position="3"/>
        <end position="167"/>
    </location>
</feature>
<dbReference type="InterPro" id="IPR010912">
    <property type="entry name" value="SPOC_met"/>
</dbReference>
<dbReference type="Pfam" id="PF07744">
    <property type="entry name" value="SPOC"/>
    <property type="match status" value="1"/>
</dbReference>
<keyword evidence="6" id="KW-1185">Reference proteome</keyword>
<dbReference type="EMBL" id="BMAV01022938">
    <property type="protein sequence ID" value="GFY78336.1"/>
    <property type="molecule type" value="Genomic_DNA"/>
</dbReference>
<accession>A0A8X7CRP8</accession>
<evidence type="ECO:0000259" key="4">
    <source>
        <dbReference type="PROSITE" id="PS50917"/>
    </source>
</evidence>
<name>A0A8X7CRP8_9ARAC</name>
<dbReference type="OrthoDB" id="6407164at2759"/>
<evidence type="ECO:0000256" key="3">
    <source>
        <dbReference type="ARBA" id="ARBA00023242"/>
    </source>
</evidence>
<evidence type="ECO:0000313" key="6">
    <source>
        <dbReference type="Proteomes" id="UP000886998"/>
    </source>
</evidence>